<dbReference type="AlphaFoldDB" id="A0A0P1AZ17"/>
<dbReference type="EMBL" id="CCYD01002371">
    <property type="protein sequence ID" value="CEG47095.1"/>
    <property type="molecule type" value="Genomic_DNA"/>
</dbReference>
<keyword evidence="2" id="KW-1185">Reference proteome</keyword>
<sequence>MNGESRHTFTTSKYQKIQLRQKCHTVTLRVDQPDSLNYFVQPHKRNARCTVHLAFKLSYVLMVLFPKQSTQIFTTVANPAEIGTPEDWWPAESGKALASMRLIP</sequence>
<organism evidence="1 2">
    <name type="scientific">Plasmopara halstedii</name>
    <name type="common">Downy mildew of sunflower</name>
    <dbReference type="NCBI Taxonomy" id="4781"/>
    <lineage>
        <taxon>Eukaryota</taxon>
        <taxon>Sar</taxon>
        <taxon>Stramenopiles</taxon>
        <taxon>Oomycota</taxon>
        <taxon>Peronosporomycetes</taxon>
        <taxon>Peronosporales</taxon>
        <taxon>Peronosporaceae</taxon>
        <taxon>Plasmopara</taxon>
    </lineage>
</organism>
<evidence type="ECO:0000313" key="2">
    <source>
        <dbReference type="Proteomes" id="UP000054928"/>
    </source>
</evidence>
<dbReference type="GeneID" id="36398805"/>
<name>A0A0P1AZ17_PLAHL</name>
<dbReference type="RefSeq" id="XP_024583464.1">
    <property type="nucleotide sequence ID" value="XM_024718025.1"/>
</dbReference>
<evidence type="ECO:0000313" key="1">
    <source>
        <dbReference type="EMBL" id="CEG47095.1"/>
    </source>
</evidence>
<proteinExistence type="predicted"/>
<protein>
    <submittedName>
        <fullName evidence="1">Uncharacterized protein</fullName>
    </submittedName>
</protein>
<accession>A0A0P1AZ17</accession>
<reference evidence="2" key="1">
    <citation type="submission" date="2014-09" db="EMBL/GenBank/DDBJ databases">
        <authorList>
            <person name="Sharma Rahul"/>
            <person name="Thines Marco"/>
        </authorList>
    </citation>
    <scope>NUCLEOTIDE SEQUENCE [LARGE SCALE GENOMIC DNA]</scope>
</reference>
<dbReference type="Proteomes" id="UP000054928">
    <property type="component" value="Unassembled WGS sequence"/>
</dbReference>